<keyword evidence="4 5" id="KW-0408">Iron</keyword>
<feature type="binding site" evidence="5">
    <location>
        <position position="486"/>
    </location>
    <ligand>
        <name>Fe cation</name>
        <dbReference type="ChEBI" id="CHEBI:24875"/>
        <note>catalytic</note>
    </ligand>
</feature>
<comment type="caution">
    <text evidence="7">The sequence shown here is derived from an EMBL/GenBank/DDBJ whole genome shotgun (WGS) entry which is preliminary data.</text>
</comment>
<gene>
    <name evidence="7" type="ORF">HMPREF9336_00372</name>
</gene>
<dbReference type="eggNOG" id="COG3670">
    <property type="taxonomic scope" value="Bacteria"/>
</dbReference>
<protein>
    <recommendedName>
        <fullName evidence="6">Dioxygenase</fullName>
        <ecNumber evidence="6">1.13.11.-</ecNumber>
    </recommendedName>
</protein>
<comment type="similarity">
    <text evidence="1 6">Belongs to the carotenoid oxygenase family.</text>
</comment>
<reference evidence="7 8" key="1">
    <citation type="journal article" date="2011" name="Stand. Genomic Sci.">
        <title>High quality draft genome sequence of Segniliparus rugosus CDC 945(T)= (ATCC BAA-974(T)).</title>
        <authorList>
            <person name="Earl A.M."/>
            <person name="Desjardins C.A."/>
            <person name="Fitzgerald M.G."/>
            <person name="Arachchi H.M."/>
            <person name="Zeng Q."/>
            <person name="Mehta T."/>
            <person name="Griggs A."/>
            <person name="Birren B.W."/>
            <person name="Toney N.C."/>
            <person name="Carr J."/>
            <person name="Posey J."/>
            <person name="Butler W.R."/>
        </authorList>
    </citation>
    <scope>NUCLEOTIDE SEQUENCE [LARGE SCALE GENOMIC DNA]</scope>
    <source>
        <strain evidence="8">ATCC BAA-974 / DSM 45345 / CCUG 50838 / CIP 108380 / JCM 13579 / CDC 945</strain>
    </source>
</reference>
<keyword evidence="8" id="KW-1185">Reference proteome</keyword>
<evidence type="ECO:0000256" key="4">
    <source>
        <dbReference type="ARBA" id="ARBA00023004"/>
    </source>
</evidence>
<dbReference type="EC" id="1.13.11.-" evidence="6"/>
<dbReference type="InterPro" id="IPR004294">
    <property type="entry name" value="Carotenoid_Oase"/>
</dbReference>
<dbReference type="HOGENOM" id="CLU_016472_0_2_11"/>
<organism evidence="7 8">
    <name type="scientific">Segniliparus rugosus (strain ATCC BAA-974 / DSM 45345 / CCUG 50838 / CIP 108380 / JCM 13579 / CDC 945)</name>
    <dbReference type="NCBI Taxonomy" id="679197"/>
    <lineage>
        <taxon>Bacteria</taxon>
        <taxon>Bacillati</taxon>
        <taxon>Actinomycetota</taxon>
        <taxon>Actinomycetes</taxon>
        <taxon>Mycobacteriales</taxon>
        <taxon>Segniliparaceae</taxon>
        <taxon>Segniliparus</taxon>
    </lineage>
</organism>
<evidence type="ECO:0000256" key="1">
    <source>
        <dbReference type="ARBA" id="ARBA00006787"/>
    </source>
</evidence>
<feature type="binding site" evidence="5">
    <location>
        <position position="158"/>
    </location>
    <ligand>
        <name>Fe cation</name>
        <dbReference type="ChEBI" id="CHEBI:24875"/>
        <note>catalytic</note>
    </ligand>
</feature>
<dbReference type="EMBL" id="ACZI02000003">
    <property type="protein sequence ID" value="EFV14776.1"/>
    <property type="molecule type" value="Genomic_DNA"/>
</dbReference>
<keyword evidence="3 6" id="KW-0560">Oxidoreductase</keyword>
<evidence type="ECO:0000256" key="3">
    <source>
        <dbReference type="ARBA" id="ARBA00023002"/>
    </source>
</evidence>
<dbReference type="PANTHER" id="PTHR10543:SF89">
    <property type="entry name" value="CAROTENOID 9,10(9',10')-CLEAVAGE DIOXYGENASE 1"/>
    <property type="match status" value="1"/>
</dbReference>
<feature type="binding site" evidence="5">
    <location>
        <position position="310"/>
    </location>
    <ligand>
        <name>Fe cation</name>
        <dbReference type="ChEBI" id="CHEBI:24875"/>
        <note>catalytic</note>
    </ligand>
</feature>
<dbReference type="OrthoDB" id="6636843at2"/>
<dbReference type="GO" id="GO:0010436">
    <property type="term" value="F:carotenoid dioxygenase activity"/>
    <property type="evidence" value="ECO:0007669"/>
    <property type="project" value="TreeGrafter"/>
</dbReference>
<proteinExistence type="inferred from homology"/>
<accession>E5XLK3</accession>
<name>E5XLK3_SEGRC</name>
<dbReference type="RefSeq" id="WP_007467286.1">
    <property type="nucleotide sequence ID" value="NZ_KI391954.1"/>
</dbReference>
<dbReference type="GO" id="GO:0016121">
    <property type="term" value="P:carotene catabolic process"/>
    <property type="evidence" value="ECO:0007669"/>
    <property type="project" value="TreeGrafter"/>
</dbReference>
<feature type="binding site" evidence="5">
    <location>
        <position position="207"/>
    </location>
    <ligand>
        <name>Fe cation</name>
        <dbReference type="ChEBI" id="CHEBI:24875"/>
        <note>catalytic</note>
    </ligand>
</feature>
<evidence type="ECO:0000256" key="2">
    <source>
        <dbReference type="ARBA" id="ARBA00022723"/>
    </source>
</evidence>
<dbReference type="STRING" id="679197.HMPREF9336_00372"/>
<evidence type="ECO:0000313" key="7">
    <source>
        <dbReference type="EMBL" id="EFV14776.1"/>
    </source>
</evidence>
<comment type="cofactor">
    <cofactor evidence="5 6">
        <name>Fe(2+)</name>
        <dbReference type="ChEBI" id="CHEBI:29033"/>
    </cofactor>
    <text evidence="5 6">Binds 1 Fe(2+) ion per subunit.</text>
</comment>
<evidence type="ECO:0000313" key="8">
    <source>
        <dbReference type="Proteomes" id="UP000004816"/>
    </source>
</evidence>
<sequence length="492" mass="54780">MTSTVHNQFLLGDFAPVDEEVTLVDLPVTGSIPEQLNGRYLRIGPNPVAEVDPIAYHWFMGDGMTHGVRIRDGRAEWYRNRWVRSPRVARLLGETPPRRIGARAGMLQIPPNTNIIGHAGRTLALIEGGAASYELTYELDTVGTCDFDGTLLGGYTAHPHRDPDTGELHALSYSAARGRAVEYTVIGVDGRAKRSVEFKTHGAPMMHDFALTNKYVVIYDLPCVLDPSQLSQMVAPLWLAKPASIVLGALVGKVKLPSPLAAMVNRAPVRVDRLPYRWDRNYPARIGLLPREGSAEDVRWFDVDPCFVFHTLNAYDETDERGNERVVLDVVRHEKVFDRDLNGPTEGNPVLERWTVELDGGKVRADRFDDRAQEFPRIDERLTGKEHRYGYTVARSSPDLSLEADLSTVLKHDFQTGRSQAREFAPEMSLGELVFVPTGRGEDEGVLVGYACHRGRSETDLVFLDAQTLETVAAVHLPVRVPTGFHGNWLAD</sequence>
<keyword evidence="2 5" id="KW-0479">Metal-binding</keyword>
<evidence type="ECO:0000256" key="5">
    <source>
        <dbReference type="PIRSR" id="PIRSR604294-1"/>
    </source>
</evidence>
<dbReference type="Proteomes" id="UP000004816">
    <property type="component" value="Unassembled WGS sequence"/>
</dbReference>
<evidence type="ECO:0000256" key="6">
    <source>
        <dbReference type="RuleBase" id="RU364048"/>
    </source>
</evidence>
<dbReference type="GO" id="GO:0046872">
    <property type="term" value="F:metal ion binding"/>
    <property type="evidence" value="ECO:0007669"/>
    <property type="project" value="UniProtKB-KW"/>
</dbReference>
<dbReference type="PANTHER" id="PTHR10543">
    <property type="entry name" value="BETA-CAROTENE DIOXYGENASE"/>
    <property type="match status" value="1"/>
</dbReference>
<dbReference type="Pfam" id="PF03055">
    <property type="entry name" value="RPE65"/>
    <property type="match status" value="1"/>
</dbReference>
<keyword evidence="6" id="KW-0223">Dioxygenase</keyword>
<dbReference type="AlphaFoldDB" id="E5XLK3"/>